<accession>A0A561U821</accession>
<dbReference type="InterPro" id="IPR008727">
    <property type="entry name" value="PAAR_motif"/>
</dbReference>
<evidence type="ECO:0000313" key="2">
    <source>
        <dbReference type="EMBL" id="TWF95512.1"/>
    </source>
</evidence>
<comment type="caution">
    <text evidence="2">The sequence shown here is derived from an EMBL/GenBank/DDBJ whole genome shotgun (WGS) entry which is preliminary data.</text>
</comment>
<evidence type="ECO:0000256" key="1">
    <source>
        <dbReference type="SAM" id="MobiDB-lite"/>
    </source>
</evidence>
<reference evidence="2 3" key="1">
    <citation type="submission" date="2019-06" db="EMBL/GenBank/DDBJ databases">
        <title>Sequencing the genomes of 1000 actinobacteria strains.</title>
        <authorList>
            <person name="Klenk H.-P."/>
        </authorList>
    </citation>
    <scope>NUCLEOTIDE SEQUENCE [LARGE SCALE GENOMIC DNA]</scope>
    <source>
        <strain evidence="2 3">DSM 46699</strain>
    </source>
</reference>
<name>A0A561U821_9PSEU</name>
<dbReference type="RefSeq" id="WP_145738503.1">
    <property type="nucleotide sequence ID" value="NZ_VIWX01000002.1"/>
</dbReference>
<dbReference type="AlphaFoldDB" id="A0A561U821"/>
<dbReference type="Proteomes" id="UP000316184">
    <property type="component" value="Unassembled WGS sequence"/>
</dbReference>
<proteinExistence type="predicted"/>
<sequence length="103" mass="9903">MPPAARVGDPTNHGGTVGPPRVNAQAIATVFIGGKPAAVVGSQIVCPVPPHAVISGGNVIMPSAPGLNVVLIGGFPAACFGDKTTCGAQVLGGAVNVLIGGPM</sequence>
<gene>
    <name evidence="2" type="ORF">FHU35_12509</name>
</gene>
<dbReference type="EMBL" id="VIWX01000002">
    <property type="protein sequence ID" value="TWF95512.1"/>
    <property type="molecule type" value="Genomic_DNA"/>
</dbReference>
<feature type="region of interest" description="Disordered" evidence="1">
    <location>
        <begin position="1"/>
        <end position="20"/>
    </location>
</feature>
<dbReference type="Pfam" id="PF05488">
    <property type="entry name" value="PAAR_motif"/>
    <property type="match status" value="1"/>
</dbReference>
<keyword evidence="3" id="KW-1185">Reference proteome</keyword>
<protein>
    <submittedName>
        <fullName evidence="2">Putative Zn-binding protein involved in type VI secretion</fullName>
    </submittedName>
</protein>
<dbReference type="OrthoDB" id="197187at2"/>
<dbReference type="Gene3D" id="2.60.200.60">
    <property type="match status" value="1"/>
</dbReference>
<organism evidence="2 3">
    <name type="scientific">Saccharopolyspora dendranthemae</name>
    <dbReference type="NCBI Taxonomy" id="1181886"/>
    <lineage>
        <taxon>Bacteria</taxon>
        <taxon>Bacillati</taxon>
        <taxon>Actinomycetota</taxon>
        <taxon>Actinomycetes</taxon>
        <taxon>Pseudonocardiales</taxon>
        <taxon>Pseudonocardiaceae</taxon>
        <taxon>Saccharopolyspora</taxon>
    </lineage>
</organism>
<evidence type="ECO:0000313" key="3">
    <source>
        <dbReference type="Proteomes" id="UP000316184"/>
    </source>
</evidence>